<dbReference type="InterPro" id="IPR043129">
    <property type="entry name" value="ATPase_NBD"/>
</dbReference>
<dbReference type="EMBL" id="BSTX01000002">
    <property type="protein sequence ID" value="GLZ78779.1"/>
    <property type="molecule type" value="Genomic_DNA"/>
</dbReference>
<organism evidence="2 3">
    <name type="scientific">Actinorhabdospora filicis</name>
    <dbReference type="NCBI Taxonomy" id="1785913"/>
    <lineage>
        <taxon>Bacteria</taxon>
        <taxon>Bacillati</taxon>
        <taxon>Actinomycetota</taxon>
        <taxon>Actinomycetes</taxon>
        <taxon>Micromonosporales</taxon>
        <taxon>Micromonosporaceae</taxon>
        <taxon>Actinorhabdospora</taxon>
    </lineage>
</organism>
<accession>A0A9W6SKP8</accession>
<dbReference type="SUPFAM" id="SSF53067">
    <property type="entry name" value="Actin-like ATPase domain"/>
    <property type="match status" value="2"/>
</dbReference>
<evidence type="ECO:0000313" key="3">
    <source>
        <dbReference type="Proteomes" id="UP001165079"/>
    </source>
</evidence>
<dbReference type="GO" id="GO:0016301">
    <property type="term" value="F:kinase activity"/>
    <property type="evidence" value="ECO:0007669"/>
    <property type="project" value="UniProtKB-KW"/>
</dbReference>
<proteinExistence type="predicted"/>
<keyword evidence="3" id="KW-1185">Reference proteome</keyword>
<dbReference type="Gene3D" id="3.30.420.40">
    <property type="match status" value="2"/>
</dbReference>
<evidence type="ECO:0000259" key="1">
    <source>
        <dbReference type="Pfam" id="PF01869"/>
    </source>
</evidence>
<sequence length="320" mass="32276">MRSDLVLGFDIGGTSTRALTATLTGERLATGTAPGGNPTSHGTDTALAHIAQAAAHTLTGIDPTRVAAVHIGLAGGEPLQHGPGKTALDTVFTTLGVPTTTPVTCGTDLIVAFAAGTSSPEGTIAIGGTGAVAGGVAGHELISRGDGYGWLLGDAGSGFWLGKRAVRATLEAIDGHAPIGPLAKAVLAETWNEPGEPTSRRLIDVVMRRPHMTLAAHARLVTTAATDGDPVAIALLEQAAAHLAATIISVRDTRERTPIVLAGSLLTAGTAVGTGVRDRLTRAFPDAPLLTGTDGVAAAAWLAARDLVDDPTALHKRLLG</sequence>
<dbReference type="Proteomes" id="UP001165079">
    <property type="component" value="Unassembled WGS sequence"/>
</dbReference>
<dbReference type="PANTHER" id="PTHR43190">
    <property type="entry name" value="N-ACETYL-D-GLUCOSAMINE KINASE"/>
    <property type="match status" value="1"/>
</dbReference>
<comment type="caution">
    <text evidence="2">The sequence shown here is derived from an EMBL/GenBank/DDBJ whole genome shotgun (WGS) entry which is preliminary data.</text>
</comment>
<dbReference type="InterPro" id="IPR002731">
    <property type="entry name" value="ATPase_BadF"/>
</dbReference>
<protein>
    <submittedName>
        <fullName evidence="2">N-acetylglucosamine kinase</fullName>
    </submittedName>
</protein>
<dbReference type="InterPro" id="IPR052519">
    <property type="entry name" value="Euk-type_GlcNAc_Kinase"/>
</dbReference>
<name>A0A9W6SKP8_9ACTN</name>
<keyword evidence="2" id="KW-0808">Transferase</keyword>
<dbReference type="PANTHER" id="PTHR43190:SF3">
    <property type="entry name" value="N-ACETYL-D-GLUCOSAMINE KINASE"/>
    <property type="match status" value="1"/>
</dbReference>
<evidence type="ECO:0000313" key="2">
    <source>
        <dbReference type="EMBL" id="GLZ78779.1"/>
    </source>
</evidence>
<dbReference type="Pfam" id="PF01869">
    <property type="entry name" value="BcrAD_BadFG"/>
    <property type="match status" value="1"/>
</dbReference>
<reference evidence="2" key="1">
    <citation type="submission" date="2023-03" db="EMBL/GenBank/DDBJ databases">
        <title>Actinorhabdospora filicis NBRC 111898.</title>
        <authorList>
            <person name="Ichikawa N."/>
            <person name="Sato H."/>
            <person name="Tonouchi N."/>
        </authorList>
    </citation>
    <scope>NUCLEOTIDE SEQUENCE</scope>
    <source>
        <strain evidence="2">NBRC 111898</strain>
    </source>
</reference>
<gene>
    <name evidence="2" type="ORF">Afil01_35860</name>
</gene>
<dbReference type="AlphaFoldDB" id="A0A9W6SKP8"/>
<dbReference type="RefSeq" id="WP_285663920.1">
    <property type="nucleotide sequence ID" value="NZ_BSTX01000002.1"/>
</dbReference>
<keyword evidence="2" id="KW-0418">Kinase</keyword>
<feature type="domain" description="ATPase BadF/BadG/BcrA/BcrD type" evidence="1">
    <location>
        <begin position="7"/>
        <end position="269"/>
    </location>
</feature>